<dbReference type="Proteomes" id="UP000002069">
    <property type="component" value="Chromosome"/>
</dbReference>
<keyword evidence="4 5" id="KW-0472">Membrane</keyword>
<feature type="transmembrane region" description="Helical" evidence="5">
    <location>
        <begin position="198"/>
        <end position="218"/>
    </location>
</feature>
<dbReference type="PIRSF" id="PIRSF006060">
    <property type="entry name" value="AA_transporter"/>
    <property type="match status" value="1"/>
</dbReference>
<dbReference type="InterPro" id="IPR004841">
    <property type="entry name" value="AA-permease/SLC12A_dom"/>
</dbReference>
<evidence type="ECO:0000313" key="7">
    <source>
        <dbReference type="EMBL" id="CBA30381.1"/>
    </source>
</evidence>
<organism evidence="7 8">
    <name type="scientific">Cronobacter turicensis (strain DSM 18703 / CCUG 55852 / LMG 23827 / z3032)</name>
    <dbReference type="NCBI Taxonomy" id="693216"/>
    <lineage>
        <taxon>Bacteria</taxon>
        <taxon>Pseudomonadati</taxon>
        <taxon>Pseudomonadota</taxon>
        <taxon>Gammaproteobacteria</taxon>
        <taxon>Enterobacterales</taxon>
        <taxon>Enterobacteriaceae</taxon>
        <taxon>Cronobacter</taxon>
    </lineage>
</organism>
<feature type="transmembrane region" description="Helical" evidence="5">
    <location>
        <begin position="459"/>
        <end position="477"/>
    </location>
</feature>
<keyword evidence="2 5" id="KW-0812">Transmembrane</keyword>
<keyword evidence="8" id="KW-1185">Reference proteome</keyword>
<feature type="transmembrane region" description="Helical" evidence="5">
    <location>
        <begin position="277"/>
        <end position="300"/>
    </location>
</feature>
<feature type="transmembrane region" description="Helical" evidence="5">
    <location>
        <begin position="324"/>
        <end position="343"/>
    </location>
</feature>
<accession>C9Y2T6</accession>
<dbReference type="Gene3D" id="1.20.1740.10">
    <property type="entry name" value="Amino acid/polyamine transporter I"/>
    <property type="match status" value="1"/>
</dbReference>
<dbReference type="EMBL" id="FN543093">
    <property type="protein sequence ID" value="CBA30381.1"/>
    <property type="molecule type" value="Genomic_DNA"/>
</dbReference>
<dbReference type="AlphaFoldDB" id="C9Y2T6"/>
<protein>
    <submittedName>
        <fullName evidence="7">Putrescine importer</fullName>
    </submittedName>
</protein>
<evidence type="ECO:0000256" key="2">
    <source>
        <dbReference type="ARBA" id="ARBA00022692"/>
    </source>
</evidence>
<feature type="transmembrane region" description="Helical" evidence="5">
    <location>
        <begin position="435"/>
        <end position="453"/>
    </location>
</feature>
<feature type="transmembrane region" description="Helical" evidence="5">
    <location>
        <begin position="377"/>
        <end position="396"/>
    </location>
</feature>
<evidence type="ECO:0000256" key="3">
    <source>
        <dbReference type="ARBA" id="ARBA00022989"/>
    </source>
</evidence>
<feature type="transmembrane region" description="Helical" evidence="5">
    <location>
        <begin position="402"/>
        <end position="423"/>
    </location>
</feature>
<reference evidence="7 8" key="1">
    <citation type="journal article" date="2010" name="J. Bacteriol.">
        <title>Complete Genome Sequence of Cronobacter turicensis LMG 23827, a foodborne pathogen causing deaths in neonates.</title>
        <authorList>
            <person name="Stephan R."/>
            <person name="Lehner A."/>
            <person name="Tischler P."/>
            <person name="Rattei T."/>
        </authorList>
    </citation>
    <scope>NUCLEOTIDE SEQUENCE [LARGE SCALE GENOMIC DNA]</scope>
    <source>
        <strain evidence="8">DSM 18703 / CCUG 55852 / LMG 23827 / z3032</strain>
    </source>
</reference>
<name>C9Y2T6_CROTZ</name>
<keyword evidence="3 5" id="KW-1133">Transmembrane helix</keyword>
<reference evidence="8" key="2">
    <citation type="journal article" date="2011" name="J. Bacteriol.">
        <title>Complete genome sequence of Cronobacter turicensis LMG 23827, a food-borne pathogen causing deaths in neonates.</title>
        <authorList>
            <person name="Stephan R."/>
            <person name="Lehner A."/>
            <person name="Tischler P."/>
            <person name="Rattei T."/>
        </authorList>
    </citation>
    <scope>NUCLEOTIDE SEQUENCE [LARGE SCALE GENOMIC DNA]</scope>
    <source>
        <strain evidence="8">DSM 18703 / CCUG 55852 / LMG 23827 / z3032</strain>
    </source>
</reference>
<feature type="transmembrane region" description="Helical" evidence="5">
    <location>
        <begin position="95"/>
        <end position="113"/>
    </location>
</feature>
<proteinExistence type="predicted"/>
<evidence type="ECO:0000256" key="5">
    <source>
        <dbReference type="SAM" id="Phobius"/>
    </source>
</evidence>
<comment type="subcellular location">
    <subcellularLocation>
        <location evidence="1">Membrane</location>
        <topology evidence="1">Multi-pass membrane protein</topology>
    </subcellularLocation>
</comment>
<dbReference type="GO" id="GO:0055085">
    <property type="term" value="P:transmembrane transport"/>
    <property type="evidence" value="ECO:0007669"/>
    <property type="project" value="InterPro"/>
</dbReference>
<dbReference type="Pfam" id="PF00324">
    <property type="entry name" value="AA_permease"/>
    <property type="match status" value="1"/>
</dbReference>
<dbReference type="GO" id="GO:0016020">
    <property type="term" value="C:membrane"/>
    <property type="evidence" value="ECO:0007669"/>
    <property type="project" value="UniProtKB-SubCell"/>
</dbReference>
<dbReference type="HOGENOM" id="CLU_007946_6_0_6"/>
<feature type="transmembrane region" description="Helical" evidence="5">
    <location>
        <begin position="134"/>
        <end position="156"/>
    </location>
</feature>
<dbReference type="PANTHER" id="PTHR42770">
    <property type="entry name" value="AMINO ACID TRANSPORTER-RELATED"/>
    <property type="match status" value="1"/>
</dbReference>
<dbReference type="KEGG" id="ctu:CTU_18870"/>
<dbReference type="InterPro" id="IPR050367">
    <property type="entry name" value="APC_superfamily"/>
</dbReference>
<evidence type="ECO:0000256" key="1">
    <source>
        <dbReference type="ARBA" id="ARBA00004141"/>
    </source>
</evidence>
<evidence type="ECO:0000259" key="6">
    <source>
        <dbReference type="Pfam" id="PF00324"/>
    </source>
</evidence>
<gene>
    <name evidence="7" type="primary">puuP</name>
    <name evidence="7" type="ordered locus">Ctu_18870</name>
</gene>
<feature type="domain" description="Amino acid permease/ SLC12A" evidence="6">
    <location>
        <begin position="63"/>
        <end position="435"/>
    </location>
</feature>
<feature type="transmembrane region" description="Helical" evidence="5">
    <location>
        <begin position="238"/>
        <end position="257"/>
    </location>
</feature>
<feature type="transmembrane region" description="Helical" evidence="5">
    <location>
        <begin position="168"/>
        <end position="186"/>
    </location>
</feature>
<evidence type="ECO:0000256" key="4">
    <source>
        <dbReference type="ARBA" id="ARBA00023136"/>
    </source>
</evidence>
<sequence length="491" mass="54401">MMGPPLRLCFIRVFSTRHDDSLRPLFHDESQRRKGERAMAINYDLNVDAARPQLRKSLKLWQVVMMGLAYLTPMTVFDTFGIVSGISNGHVPASYLLALAGVLFTAISYGKLVKRFPTAGSAYTYAQQAINPHVGFLVGWSSLLDYLFLPMINVLLAKLYLSAMFPDVPQWIWVVLYVGIMTLANLKSVNLVANFNTLFVTVQVAIIAVFIFLVIHGLHKGEGTGTIWSVQPFVSENAQLLPIITGATIVCFSFLGFDAVTTLSEETPDAGKTIPRAIFLTALYGGVIFIAASFFIQLFFPTMGRFKEPDAALPEIALYVGGKLFQSVFLCCTFVNTLASGLASHASVSRLLYVMGRDNVFPEKVFGYVHPKWRTPALNVILVGVVALSALSFDLVTATALINFGALVAFTFVNLSVVNHFFLREGRNKGWKNRINYLILPLVGALTVAVLWLNLEKSSLTMGLIWAALGLMYLTWLTRRFRRPPPMFKGE</sequence>
<feature type="transmembrane region" description="Helical" evidence="5">
    <location>
        <begin position="60"/>
        <end position="83"/>
    </location>
</feature>
<evidence type="ECO:0000313" key="8">
    <source>
        <dbReference type="Proteomes" id="UP000002069"/>
    </source>
</evidence>
<dbReference type="PANTHER" id="PTHR42770:SF8">
    <property type="entry name" value="PUTRESCINE IMPORTER PUUP"/>
    <property type="match status" value="1"/>
</dbReference>
<dbReference type="PATRIC" id="fig|693216.3.peg.1793"/>